<reference evidence="1 2" key="1">
    <citation type="submission" date="2021-07" db="EMBL/GenBank/DDBJ databases">
        <title>Actinomadura sp. PM05-2 isolated from lichen.</title>
        <authorList>
            <person name="Somphong A."/>
            <person name="Phongsopitanun W."/>
            <person name="Tanasupawat S."/>
            <person name="Peongsungnone V."/>
        </authorList>
    </citation>
    <scope>NUCLEOTIDE SEQUENCE [LARGE SCALE GENOMIC DNA]</scope>
    <source>
        <strain evidence="1 2">PM05-2</strain>
    </source>
</reference>
<organism evidence="1 2">
    <name type="scientific">Actinomadura parmotrematis</name>
    <dbReference type="NCBI Taxonomy" id="2864039"/>
    <lineage>
        <taxon>Bacteria</taxon>
        <taxon>Bacillati</taxon>
        <taxon>Actinomycetota</taxon>
        <taxon>Actinomycetes</taxon>
        <taxon>Streptosporangiales</taxon>
        <taxon>Thermomonosporaceae</taxon>
        <taxon>Actinomadura</taxon>
    </lineage>
</organism>
<sequence>MDDVPLTDRWMVPADGGPPLVPVRAALDMARGAYEEAMRTYGLIPGTITAITALAGQALDALDEDGS</sequence>
<dbReference type="RefSeq" id="WP_220165981.1">
    <property type="nucleotide sequence ID" value="NZ_JAIBOA010000006.1"/>
</dbReference>
<protein>
    <submittedName>
        <fullName evidence="1">Uncharacterized protein</fullName>
    </submittedName>
</protein>
<evidence type="ECO:0000313" key="2">
    <source>
        <dbReference type="Proteomes" id="UP000774570"/>
    </source>
</evidence>
<gene>
    <name evidence="1" type="ORF">K1Y72_11785</name>
</gene>
<name>A0ABS7FTI5_9ACTN</name>
<dbReference type="Proteomes" id="UP000774570">
    <property type="component" value="Unassembled WGS sequence"/>
</dbReference>
<comment type="caution">
    <text evidence="1">The sequence shown here is derived from an EMBL/GenBank/DDBJ whole genome shotgun (WGS) entry which is preliminary data.</text>
</comment>
<keyword evidence="2" id="KW-1185">Reference proteome</keyword>
<proteinExistence type="predicted"/>
<evidence type="ECO:0000313" key="1">
    <source>
        <dbReference type="EMBL" id="MBW8483054.1"/>
    </source>
</evidence>
<dbReference type="EMBL" id="JAIBOA010000006">
    <property type="protein sequence ID" value="MBW8483054.1"/>
    <property type="molecule type" value="Genomic_DNA"/>
</dbReference>
<accession>A0ABS7FTI5</accession>